<gene>
    <name evidence="1" type="ORF">JI435_131460</name>
</gene>
<evidence type="ECO:0000313" key="2">
    <source>
        <dbReference type="Proteomes" id="UP000663193"/>
    </source>
</evidence>
<accession>A0A7U2ICQ7</accession>
<proteinExistence type="predicted"/>
<protein>
    <submittedName>
        <fullName evidence="1">Uncharacterized protein</fullName>
    </submittedName>
</protein>
<reference evidence="2" key="1">
    <citation type="journal article" date="2021" name="BMC Genomics">
        <title>Chromosome-level genome assembly and manually-curated proteome of model necrotroph Parastagonospora nodorum Sn15 reveals a genome-wide trove of candidate effector homologs, and redundancy of virulence-related functions within an accessory chromosome.</title>
        <authorList>
            <person name="Bertazzoni S."/>
            <person name="Jones D.A.B."/>
            <person name="Phan H.T."/>
            <person name="Tan K.-C."/>
            <person name="Hane J.K."/>
        </authorList>
    </citation>
    <scope>NUCLEOTIDE SEQUENCE [LARGE SCALE GENOMIC DNA]</scope>
    <source>
        <strain evidence="2">SN15 / ATCC MYA-4574 / FGSC 10173)</strain>
    </source>
</reference>
<organism evidence="1 2">
    <name type="scientific">Phaeosphaeria nodorum (strain SN15 / ATCC MYA-4574 / FGSC 10173)</name>
    <name type="common">Glume blotch fungus</name>
    <name type="synonym">Parastagonospora nodorum</name>
    <dbReference type="NCBI Taxonomy" id="321614"/>
    <lineage>
        <taxon>Eukaryota</taxon>
        <taxon>Fungi</taxon>
        <taxon>Dikarya</taxon>
        <taxon>Ascomycota</taxon>
        <taxon>Pezizomycotina</taxon>
        <taxon>Dothideomycetes</taxon>
        <taxon>Pleosporomycetidae</taxon>
        <taxon>Pleosporales</taxon>
        <taxon>Pleosporineae</taxon>
        <taxon>Phaeosphaeriaceae</taxon>
        <taxon>Parastagonospora</taxon>
    </lineage>
</organism>
<dbReference type="EMBL" id="CP069044">
    <property type="protein sequence ID" value="QRD07462.1"/>
    <property type="molecule type" value="Genomic_DNA"/>
</dbReference>
<dbReference type="AlphaFoldDB" id="A0A7U2ICQ7"/>
<dbReference type="VEuPathDB" id="FungiDB:JI435_131460"/>
<keyword evidence="2" id="KW-1185">Reference proteome</keyword>
<name>A0A7U2ICQ7_PHANO</name>
<evidence type="ECO:0000313" key="1">
    <source>
        <dbReference type="EMBL" id="QRD07462.1"/>
    </source>
</evidence>
<dbReference type="Proteomes" id="UP000663193">
    <property type="component" value="Chromosome 22"/>
</dbReference>
<sequence>MSCLRPSWCSYITLDQVLVFVHVELSEENSVSALGSPGVAWRRIWVLGSCANQSTMHHMLFVGDMCPAK</sequence>